<dbReference type="SUPFAM" id="SSF48452">
    <property type="entry name" value="TPR-like"/>
    <property type="match status" value="1"/>
</dbReference>
<dbReference type="AlphaFoldDB" id="A0A381PBY0"/>
<evidence type="ECO:0000313" key="1">
    <source>
        <dbReference type="EMBL" id="SUZ63807.1"/>
    </source>
</evidence>
<gene>
    <name evidence="1" type="ORF">METZ01_LOCUS16661</name>
</gene>
<dbReference type="EMBL" id="UINC01000926">
    <property type="protein sequence ID" value="SUZ63807.1"/>
    <property type="molecule type" value="Genomic_DNA"/>
</dbReference>
<organism evidence="1">
    <name type="scientific">marine metagenome</name>
    <dbReference type="NCBI Taxonomy" id="408172"/>
    <lineage>
        <taxon>unclassified sequences</taxon>
        <taxon>metagenomes</taxon>
        <taxon>ecological metagenomes</taxon>
    </lineage>
</organism>
<accession>A0A381PBY0</accession>
<dbReference type="PROSITE" id="PS50005">
    <property type="entry name" value="TPR"/>
    <property type="match status" value="1"/>
</dbReference>
<name>A0A381PBY0_9ZZZZ</name>
<sequence length="125" mass="14633">MKLYKHHTKQLIMMLVALFCIACEKDPESHLALGNWYLQKGLIDEAITEFREVSRLLPPDHSKLNREQFKVLGTAHFKLALSYTKKGWWEYALREAKNSFDLSPSPDTHELVELIKEKLTLHKKN</sequence>
<dbReference type="InterPro" id="IPR011990">
    <property type="entry name" value="TPR-like_helical_dom_sf"/>
</dbReference>
<dbReference type="InterPro" id="IPR019734">
    <property type="entry name" value="TPR_rpt"/>
</dbReference>
<protein>
    <submittedName>
        <fullName evidence="1">Uncharacterized protein</fullName>
    </submittedName>
</protein>
<reference evidence="1" key="1">
    <citation type="submission" date="2018-05" db="EMBL/GenBank/DDBJ databases">
        <authorList>
            <person name="Lanie J.A."/>
            <person name="Ng W.-L."/>
            <person name="Kazmierczak K.M."/>
            <person name="Andrzejewski T.M."/>
            <person name="Davidsen T.M."/>
            <person name="Wayne K.J."/>
            <person name="Tettelin H."/>
            <person name="Glass J.I."/>
            <person name="Rusch D."/>
            <person name="Podicherti R."/>
            <person name="Tsui H.-C.T."/>
            <person name="Winkler M.E."/>
        </authorList>
    </citation>
    <scope>NUCLEOTIDE SEQUENCE</scope>
</reference>
<proteinExistence type="predicted"/>
<dbReference type="Gene3D" id="1.25.40.10">
    <property type="entry name" value="Tetratricopeptide repeat domain"/>
    <property type="match status" value="1"/>
</dbReference>